<evidence type="ECO:0000313" key="1">
    <source>
        <dbReference type="EMBL" id="PSO01861.1"/>
    </source>
</evidence>
<protein>
    <recommendedName>
        <fullName evidence="3">ATPase domain-containing protein</fullName>
    </recommendedName>
</protein>
<name>A0A2R6BTE0_9ARCH</name>
<evidence type="ECO:0000313" key="2">
    <source>
        <dbReference type="Proteomes" id="UP000240925"/>
    </source>
</evidence>
<reference evidence="1 2" key="1">
    <citation type="submission" date="2017-04" db="EMBL/GenBank/DDBJ databases">
        <title>Novel microbial lineages endemic to geothermal iron-oxide mats fill important gaps in the evolutionary history of Archaea.</title>
        <authorList>
            <person name="Jay Z.J."/>
            <person name="Beam J.P."/>
            <person name="Dlakic M."/>
            <person name="Rusch D.B."/>
            <person name="Kozubal M.A."/>
            <person name="Inskeep W.P."/>
        </authorList>
    </citation>
    <scope>NUCLEOTIDE SEQUENCE [LARGE SCALE GENOMIC DNA]</scope>
    <source>
        <strain evidence="1">ECH_B_SAG-E12</strain>
    </source>
</reference>
<dbReference type="InterPro" id="IPR027417">
    <property type="entry name" value="P-loop_NTPase"/>
</dbReference>
<dbReference type="EMBL" id="NEXL01000041">
    <property type="protein sequence ID" value="PSO01861.1"/>
    <property type="molecule type" value="Genomic_DNA"/>
</dbReference>
<dbReference type="SUPFAM" id="SSF52540">
    <property type="entry name" value="P-loop containing nucleoside triphosphate hydrolases"/>
    <property type="match status" value="1"/>
</dbReference>
<sequence length="69" mass="8171">MLFDERLKENRRKLIDREKELEQLKVNMNRPLILVTGIRRIGKTSLLKVFLNELGTPLVLIDARELKQN</sequence>
<evidence type="ECO:0008006" key="3">
    <source>
        <dbReference type="Google" id="ProtNLM"/>
    </source>
</evidence>
<gene>
    <name evidence="1" type="ORF">B9Q10_01945</name>
</gene>
<dbReference type="Proteomes" id="UP000240925">
    <property type="component" value="Unassembled WGS sequence"/>
</dbReference>
<organism evidence="1 2">
    <name type="scientific">Candidatus Marsarchaeota G2 archaeon ECH_B_SAG-E12</name>
    <dbReference type="NCBI Taxonomy" id="1978164"/>
    <lineage>
        <taxon>Archaea</taxon>
        <taxon>Candidatus Marsarchaeota</taxon>
        <taxon>Candidatus Marsarchaeota group 2</taxon>
    </lineage>
</organism>
<dbReference type="PANTHER" id="PTHR34301">
    <property type="entry name" value="DNA-BINDING PROTEIN-RELATED"/>
    <property type="match status" value="1"/>
</dbReference>
<dbReference type="Gene3D" id="3.40.50.300">
    <property type="entry name" value="P-loop containing nucleotide triphosphate hydrolases"/>
    <property type="match status" value="1"/>
</dbReference>
<dbReference type="AlphaFoldDB" id="A0A2R6BTE0"/>
<dbReference type="PANTHER" id="PTHR34301:SF8">
    <property type="entry name" value="ATPASE DOMAIN-CONTAINING PROTEIN"/>
    <property type="match status" value="1"/>
</dbReference>
<proteinExistence type="predicted"/>
<accession>A0A2R6BTE0</accession>
<comment type="caution">
    <text evidence="1">The sequence shown here is derived from an EMBL/GenBank/DDBJ whole genome shotgun (WGS) entry which is preliminary data.</text>
</comment>